<dbReference type="AlphaFoldDB" id="A0A2R8CAE7"/>
<name>A0A2R8CAE7_9RHOB</name>
<evidence type="ECO:0000313" key="3">
    <source>
        <dbReference type="EMBL" id="SPJ29424.1"/>
    </source>
</evidence>
<dbReference type="EMBL" id="ONZG01000007">
    <property type="protein sequence ID" value="SPJ29424.1"/>
    <property type="molecule type" value="Genomic_DNA"/>
</dbReference>
<dbReference type="Proteomes" id="UP000244898">
    <property type="component" value="Unassembled WGS sequence"/>
</dbReference>
<feature type="region of interest" description="Disordered" evidence="1">
    <location>
        <begin position="21"/>
        <end position="44"/>
    </location>
</feature>
<proteinExistence type="predicted"/>
<evidence type="ECO:0000259" key="2">
    <source>
        <dbReference type="Pfam" id="PF13683"/>
    </source>
</evidence>
<feature type="compositionally biased region" description="Polar residues" evidence="1">
    <location>
        <begin position="26"/>
        <end position="44"/>
    </location>
</feature>
<accession>A0A2R8CAE7</accession>
<sequence length="44" mass="5104">MSLDDARSKMEEWRRDYNEVRPHSAIGNNPPITLMNGSEMQQTP</sequence>
<keyword evidence="4" id="KW-1185">Reference proteome</keyword>
<dbReference type="Pfam" id="PF13683">
    <property type="entry name" value="rve_3"/>
    <property type="match status" value="1"/>
</dbReference>
<dbReference type="InterPro" id="IPR001584">
    <property type="entry name" value="Integrase_cat-core"/>
</dbReference>
<organism evidence="3 4">
    <name type="scientific">Falsiruegeria mediterranea M17</name>
    <dbReference type="NCBI Taxonomy" id="1200281"/>
    <lineage>
        <taxon>Bacteria</taxon>
        <taxon>Pseudomonadati</taxon>
        <taxon>Pseudomonadota</taxon>
        <taxon>Alphaproteobacteria</taxon>
        <taxon>Rhodobacterales</taxon>
        <taxon>Roseobacteraceae</taxon>
        <taxon>Falsiruegeria</taxon>
    </lineage>
</organism>
<gene>
    <name evidence="3" type="ORF">TRM7615_02942</name>
</gene>
<feature type="domain" description="Integrase catalytic" evidence="2">
    <location>
        <begin position="2"/>
        <end position="31"/>
    </location>
</feature>
<evidence type="ECO:0000256" key="1">
    <source>
        <dbReference type="SAM" id="MobiDB-lite"/>
    </source>
</evidence>
<dbReference type="GO" id="GO:0015074">
    <property type="term" value="P:DNA integration"/>
    <property type="evidence" value="ECO:0007669"/>
    <property type="project" value="InterPro"/>
</dbReference>
<evidence type="ECO:0000313" key="4">
    <source>
        <dbReference type="Proteomes" id="UP000244898"/>
    </source>
</evidence>
<protein>
    <recommendedName>
        <fullName evidence="2">Integrase catalytic domain-containing protein</fullName>
    </recommendedName>
</protein>
<reference evidence="4" key="1">
    <citation type="submission" date="2018-03" db="EMBL/GenBank/DDBJ databases">
        <authorList>
            <person name="Rodrigo-Torres L."/>
            <person name="Arahal R. D."/>
            <person name="Lucena T."/>
        </authorList>
    </citation>
    <scope>NUCLEOTIDE SEQUENCE [LARGE SCALE GENOMIC DNA]</scope>
    <source>
        <strain evidence="4">CECT 7615</strain>
    </source>
</reference>